<comment type="caution">
    <text evidence="1">The sequence shown here is derived from an EMBL/GenBank/DDBJ whole genome shotgun (WGS) entry which is preliminary data.</text>
</comment>
<keyword evidence="2" id="KW-1185">Reference proteome</keyword>
<accession>A0ACC6K7T7</accession>
<dbReference type="EMBL" id="JAVDTH010000028">
    <property type="protein sequence ID" value="MDR6714442.1"/>
    <property type="molecule type" value="Genomic_DNA"/>
</dbReference>
<dbReference type="Proteomes" id="UP001259587">
    <property type="component" value="Unassembled WGS sequence"/>
</dbReference>
<organism evidence="1 2">
    <name type="scientific">Pseudomonas hunanensis</name>
    <dbReference type="NCBI Taxonomy" id="1247546"/>
    <lineage>
        <taxon>Bacteria</taxon>
        <taxon>Pseudomonadati</taxon>
        <taxon>Pseudomonadota</taxon>
        <taxon>Gammaproteobacteria</taxon>
        <taxon>Pseudomonadales</taxon>
        <taxon>Pseudomonadaceae</taxon>
        <taxon>Pseudomonas</taxon>
    </lineage>
</organism>
<evidence type="ECO:0000313" key="2">
    <source>
        <dbReference type="Proteomes" id="UP001259587"/>
    </source>
</evidence>
<reference evidence="1" key="1">
    <citation type="submission" date="2023-07" db="EMBL/GenBank/DDBJ databases">
        <title>Sorghum-associated microbial communities from plants grown in Nebraska, USA.</title>
        <authorList>
            <person name="Schachtman D."/>
        </authorList>
    </citation>
    <scope>NUCLEOTIDE SEQUENCE</scope>
    <source>
        <strain evidence="1">BE56</strain>
    </source>
</reference>
<evidence type="ECO:0000313" key="1">
    <source>
        <dbReference type="EMBL" id="MDR6714442.1"/>
    </source>
</evidence>
<sequence>MVTTVRPSKPQADLFLLCIELQDIEPKIWRRVVVPSTITLSRLHKVIQEAMGWQDTHLHEFQIGGERYGVPDPDGWGESMQSEARKRLGKVLNGQHEFGYLYDFGDSWQHRIEVEQILPAKAYPQVPCCIAGGNACPPEDVGGAWGYSEFVAAMADPRHPDHEFRMEWFGEAFDATEFDCEETNQWVTRLPC</sequence>
<name>A0ACC6K7T7_9PSED</name>
<gene>
    <name evidence="1" type="ORF">J2W83_004074</name>
</gene>
<proteinExistence type="predicted"/>
<protein>
    <submittedName>
        <fullName evidence="1">Uncharacterized protein</fullName>
    </submittedName>
</protein>